<dbReference type="Gene3D" id="2.30.40.10">
    <property type="entry name" value="Urease, subunit C, domain 1"/>
    <property type="match status" value="1"/>
</dbReference>
<dbReference type="SUPFAM" id="SSF51338">
    <property type="entry name" value="Composite domain of metallo-dependent hydrolases"/>
    <property type="match status" value="1"/>
</dbReference>
<dbReference type="Gene3D" id="3.20.20.140">
    <property type="entry name" value="Metal-dependent hydrolases"/>
    <property type="match status" value="1"/>
</dbReference>
<evidence type="ECO:0000313" key="3">
    <source>
        <dbReference type="Proteomes" id="UP001198151"/>
    </source>
</evidence>
<dbReference type="InterPro" id="IPR011059">
    <property type="entry name" value="Metal-dep_hydrolase_composite"/>
</dbReference>
<sequence length="535" mass="59200">MYFADKVFINGKFYTMESEGKYAEAVAVKDGKFIFVGTTEEAVELAKGEIIDLQGAPVLPAFTDTHIHLVMDCEARQRADLKGACSIGEVLKLMKEKAENIPHGRWVQGTGLHIEHIKEQRFPDRHDLDKIAKDVPILVQSYCGHIFMLNSKALEKAGIGKGFKWHIDGLVDFDDDGEPTGIVREGIYNDCILPAMGPILPTYDIKKEALYGELKECVKNGIVCASTYTSYSGDPLEYLYQYKELEDEGRLPVRIILNSSAPLAKSIGAVTGIGNENIMIGAKKLFSDGSLNSRSAALFEGYSDEPETYGVLVHDQKEMNKEVLEAYQYGMEVSVHAIGDRAMEMVITAAENAVKVCGVKKHFRIIHAMLPAAGHIERMKKLPVILDVQPIFLRNWVDLCEERIGKERMQHFMPLKSYMDAGMVVTGGSDAPVEDINPLLGIECAVTRTVPGEESGKALVPKECISVFQAVSMFTKNAAFCTDQEKVRGTITPGKLADFIVLSKDIFTIPKKEIHKIKVEKTIKGGVIVYESVND</sequence>
<dbReference type="Gene3D" id="3.10.310.70">
    <property type="match status" value="1"/>
</dbReference>
<dbReference type="Pfam" id="PF07969">
    <property type="entry name" value="Amidohydro_3"/>
    <property type="match status" value="1"/>
</dbReference>
<accession>A0ABS8FU88</accession>
<reference evidence="2 3" key="1">
    <citation type="submission" date="2021-10" db="EMBL/GenBank/DDBJ databases">
        <title>Anaerobic single-cell dispensing facilitates the cultivation of human gut bacteria.</title>
        <authorList>
            <person name="Afrizal A."/>
        </authorList>
    </citation>
    <scope>NUCLEOTIDE SEQUENCE [LARGE SCALE GENOMIC DNA]</scope>
    <source>
        <strain evidence="2 3">CLA-AA-H200</strain>
    </source>
</reference>
<evidence type="ECO:0000259" key="1">
    <source>
        <dbReference type="Pfam" id="PF07969"/>
    </source>
</evidence>
<dbReference type="InterPro" id="IPR033932">
    <property type="entry name" value="YtcJ-like"/>
</dbReference>
<feature type="domain" description="Amidohydrolase 3" evidence="1">
    <location>
        <begin position="49"/>
        <end position="530"/>
    </location>
</feature>
<dbReference type="InterPro" id="IPR013108">
    <property type="entry name" value="Amidohydro_3"/>
</dbReference>
<gene>
    <name evidence="2" type="ORF">LKD70_04015</name>
</gene>
<dbReference type="PANTHER" id="PTHR22642:SF2">
    <property type="entry name" value="PROTEIN LONG AFTER FAR-RED 3"/>
    <property type="match status" value="1"/>
</dbReference>
<dbReference type="PANTHER" id="PTHR22642">
    <property type="entry name" value="IMIDAZOLONEPROPIONASE"/>
    <property type="match status" value="1"/>
</dbReference>
<dbReference type="Proteomes" id="UP001198151">
    <property type="component" value="Unassembled WGS sequence"/>
</dbReference>
<proteinExistence type="predicted"/>
<evidence type="ECO:0000313" key="2">
    <source>
        <dbReference type="EMBL" id="MCC2253610.1"/>
    </source>
</evidence>
<dbReference type="EMBL" id="JAJEQX010000005">
    <property type="protein sequence ID" value="MCC2253610.1"/>
    <property type="molecule type" value="Genomic_DNA"/>
</dbReference>
<dbReference type="InterPro" id="IPR032466">
    <property type="entry name" value="Metal_Hydrolase"/>
</dbReference>
<dbReference type="SUPFAM" id="SSF51556">
    <property type="entry name" value="Metallo-dependent hydrolases"/>
    <property type="match status" value="1"/>
</dbReference>
<protein>
    <submittedName>
        <fullName evidence="2">Amidohydrolase</fullName>
    </submittedName>
</protein>
<organism evidence="2 3">
    <name type="scientific">Ruminococcus turbiniformis</name>
    <dbReference type="NCBI Taxonomy" id="2881258"/>
    <lineage>
        <taxon>Bacteria</taxon>
        <taxon>Bacillati</taxon>
        <taxon>Bacillota</taxon>
        <taxon>Clostridia</taxon>
        <taxon>Eubacteriales</taxon>
        <taxon>Oscillospiraceae</taxon>
        <taxon>Ruminococcus</taxon>
    </lineage>
</organism>
<keyword evidence="3" id="KW-1185">Reference proteome</keyword>
<dbReference type="CDD" id="cd01300">
    <property type="entry name" value="YtcJ_like"/>
    <property type="match status" value="1"/>
</dbReference>
<comment type="caution">
    <text evidence="2">The sequence shown here is derived from an EMBL/GenBank/DDBJ whole genome shotgun (WGS) entry which is preliminary data.</text>
</comment>
<name>A0ABS8FU88_9FIRM</name>
<dbReference type="RefSeq" id="WP_227706755.1">
    <property type="nucleotide sequence ID" value="NZ_JAJEQX010000005.1"/>
</dbReference>